<keyword evidence="2" id="KW-0446">Lipid-binding</keyword>
<comment type="function">
    <text evidence="1">May bind long-chain fatty acids, such as palmitate, and may play a role in lipid transport or fatty acid metabolism.</text>
</comment>
<reference evidence="3 4" key="1">
    <citation type="submission" date="2017-10" db="EMBL/GenBank/DDBJ databases">
        <title>Resolving the taxonomy of Roseburia spp., Eubacterium rectale and Agathobacter spp. through phylogenomic analysis.</title>
        <authorList>
            <person name="Sheridan P.O."/>
            <person name="Walker A.W."/>
            <person name="Duncan S.H."/>
            <person name="Scott K.P."/>
            <person name="Toole P.W.O."/>
            <person name="Luis P."/>
            <person name="Flint H.J."/>
        </authorList>
    </citation>
    <scope>NUCLEOTIDE SEQUENCE [LARGE SCALE GENOMIC DNA]</scope>
    <source>
        <strain evidence="3 4">JK623</strain>
    </source>
</reference>
<dbReference type="InterPro" id="IPR043168">
    <property type="entry name" value="DegV_C"/>
</dbReference>
<dbReference type="EMBL" id="PDYG01000027">
    <property type="protein sequence ID" value="PHU37852.1"/>
    <property type="molecule type" value="Genomic_DNA"/>
</dbReference>
<dbReference type="PROSITE" id="PS51482">
    <property type="entry name" value="DEGV"/>
    <property type="match status" value="1"/>
</dbReference>
<dbReference type="Gene3D" id="3.40.50.10440">
    <property type="entry name" value="Dihydroxyacetone kinase, domain 1"/>
    <property type="match status" value="1"/>
</dbReference>
<keyword evidence="4" id="KW-1185">Reference proteome</keyword>
<protein>
    <submittedName>
        <fullName evidence="3">Fatty acid-binding protein DegV</fullName>
    </submittedName>
</protein>
<evidence type="ECO:0000313" key="3">
    <source>
        <dbReference type="EMBL" id="PHU37852.1"/>
    </source>
</evidence>
<dbReference type="Gene3D" id="2.20.28.50">
    <property type="entry name" value="degv family protein"/>
    <property type="match status" value="1"/>
</dbReference>
<organism evidence="3 4">
    <name type="scientific">Agathobacter ruminis</name>
    <dbReference type="NCBI Taxonomy" id="1712665"/>
    <lineage>
        <taxon>Bacteria</taxon>
        <taxon>Bacillati</taxon>
        <taxon>Bacillota</taxon>
        <taxon>Clostridia</taxon>
        <taxon>Lachnospirales</taxon>
        <taxon>Lachnospiraceae</taxon>
        <taxon>Agathobacter</taxon>
    </lineage>
</organism>
<dbReference type="RefSeq" id="WP_099385971.1">
    <property type="nucleotide sequence ID" value="NZ_JANSWH010000045.1"/>
</dbReference>
<evidence type="ECO:0000313" key="4">
    <source>
        <dbReference type="Proteomes" id="UP000224563"/>
    </source>
</evidence>
<dbReference type="PANTHER" id="PTHR33434:SF3">
    <property type="entry name" value="DEGV DOMAIN-CONTAINING PROTEIN YITS"/>
    <property type="match status" value="1"/>
</dbReference>
<dbReference type="GO" id="GO:0008289">
    <property type="term" value="F:lipid binding"/>
    <property type="evidence" value="ECO:0007669"/>
    <property type="project" value="UniProtKB-KW"/>
</dbReference>
<evidence type="ECO:0000256" key="1">
    <source>
        <dbReference type="ARBA" id="ARBA00003238"/>
    </source>
</evidence>
<gene>
    <name evidence="3" type="ORF">CSX02_05765</name>
</gene>
<name>A0A2G3E3J0_9FIRM</name>
<accession>A0A2G3E3J0</accession>
<reference evidence="3 4" key="2">
    <citation type="submission" date="2017-10" db="EMBL/GenBank/DDBJ databases">
        <authorList>
            <person name="Banno H."/>
            <person name="Chua N.-H."/>
        </authorList>
    </citation>
    <scope>NUCLEOTIDE SEQUENCE [LARGE SCALE GENOMIC DNA]</scope>
    <source>
        <strain evidence="3 4">JK623</strain>
    </source>
</reference>
<dbReference type="InterPro" id="IPR050270">
    <property type="entry name" value="DegV_domain_contain"/>
</dbReference>
<comment type="caution">
    <text evidence="3">The sequence shown here is derived from an EMBL/GenBank/DDBJ whole genome shotgun (WGS) entry which is preliminary data.</text>
</comment>
<dbReference type="NCBIfam" id="TIGR00762">
    <property type="entry name" value="DegV"/>
    <property type="match status" value="1"/>
</dbReference>
<dbReference type="Proteomes" id="UP000224563">
    <property type="component" value="Unassembled WGS sequence"/>
</dbReference>
<evidence type="ECO:0000256" key="2">
    <source>
        <dbReference type="ARBA" id="ARBA00023121"/>
    </source>
</evidence>
<dbReference type="InterPro" id="IPR003797">
    <property type="entry name" value="DegV"/>
</dbReference>
<dbReference type="SUPFAM" id="SSF82549">
    <property type="entry name" value="DAK1/DegV-like"/>
    <property type="match status" value="1"/>
</dbReference>
<dbReference type="Gene3D" id="3.30.1180.10">
    <property type="match status" value="1"/>
</dbReference>
<dbReference type="Pfam" id="PF02645">
    <property type="entry name" value="DegV"/>
    <property type="match status" value="1"/>
</dbReference>
<dbReference type="PANTHER" id="PTHR33434">
    <property type="entry name" value="DEGV DOMAIN-CONTAINING PROTEIN DR_1986-RELATED"/>
    <property type="match status" value="1"/>
</dbReference>
<proteinExistence type="predicted"/>
<sequence length="297" mass="33679">MSNYVISTCTSADLSKEKFAQRDIKYCCFHYEMDGVQYPDDIWETMSLDEFYGRISKGADVKTSQINVDEFCNYFEQFLKEGKDIIHLSLSSGISGVSNSSAVAANMMREKYPDRKIYAFDSLAASSGMGLLVDKLADLRDEGKSIEELADFVENHKKEVQHWFFCSDLTAFIKGGRVTKTAGFIGTVMNICPLLHVDYEGKLIPMEKVRTKKKCFKRVVEKMEQYCKDGLNYSDKVFISNSYCEDDAKEVARQIREKFPNVKDIEIHNIGSTIGCHTGIGTTAVFFWGSERNPSET</sequence>
<dbReference type="AlphaFoldDB" id="A0A2G3E3J0"/>